<protein>
    <submittedName>
        <fullName evidence="3">Uncharacterized protein</fullName>
    </submittedName>
</protein>
<keyword evidence="4" id="KW-1185">Reference proteome</keyword>
<feature type="transmembrane region" description="Helical" evidence="2">
    <location>
        <begin position="12"/>
        <end position="29"/>
    </location>
</feature>
<sequence>MKILRSHSRSRTIGKLIFIAAWAVVSLAFKLTDEPLGKTTKDKSENNAKEIAMQTNAKAE</sequence>
<evidence type="ECO:0000313" key="4">
    <source>
        <dbReference type="Proteomes" id="UP000613030"/>
    </source>
</evidence>
<accession>A0ABS1L0P3</accession>
<evidence type="ECO:0000256" key="1">
    <source>
        <dbReference type="SAM" id="MobiDB-lite"/>
    </source>
</evidence>
<dbReference type="RefSeq" id="WP_202015198.1">
    <property type="nucleotide sequence ID" value="NZ_JAERRB010000014.1"/>
</dbReference>
<organism evidence="3 4">
    <name type="scientific">Chryseolinea lacunae</name>
    <dbReference type="NCBI Taxonomy" id="2801331"/>
    <lineage>
        <taxon>Bacteria</taxon>
        <taxon>Pseudomonadati</taxon>
        <taxon>Bacteroidota</taxon>
        <taxon>Cytophagia</taxon>
        <taxon>Cytophagales</taxon>
        <taxon>Fulvivirgaceae</taxon>
        <taxon>Chryseolinea</taxon>
    </lineage>
</organism>
<dbReference type="EMBL" id="JAERRB010000014">
    <property type="protein sequence ID" value="MBL0745033.1"/>
    <property type="molecule type" value="Genomic_DNA"/>
</dbReference>
<comment type="caution">
    <text evidence="3">The sequence shown here is derived from an EMBL/GenBank/DDBJ whole genome shotgun (WGS) entry which is preliminary data.</text>
</comment>
<proteinExistence type="predicted"/>
<name>A0ABS1L0P3_9BACT</name>
<gene>
    <name evidence="3" type="ORF">JI741_27640</name>
</gene>
<keyword evidence="2" id="KW-0812">Transmembrane</keyword>
<keyword evidence="2" id="KW-0472">Membrane</keyword>
<reference evidence="3 4" key="1">
    <citation type="submission" date="2021-01" db="EMBL/GenBank/DDBJ databases">
        <title>Chryseolinea sp. Jin1 Genome sequencing and assembly.</title>
        <authorList>
            <person name="Kim I."/>
        </authorList>
    </citation>
    <scope>NUCLEOTIDE SEQUENCE [LARGE SCALE GENOMIC DNA]</scope>
    <source>
        <strain evidence="3 4">Jin1</strain>
    </source>
</reference>
<dbReference type="Proteomes" id="UP000613030">
    <property type="component" value="Unassembled WGS sequence"/>
</dbReference>
<evidence type="ECO:0000256" key="2">
    <source>
        <dbReference type="SAM" id="Phobius"/>
    </source>
</evidence>
<keyword evidence="2" id="KW-1133">Transmembrane helix</keyword>
<evidence type="ECO:0000313" key="3">
    <source>
        <dbReference type="EMBL" id="MBL0745033.1"/>
    </source>
</evidence>
<feature type="region of interest" description="Disordered" evidence="1">
    <location>
        <begin position="36"/>
        <end position="60"/>
    </location>
</feature>
<feature type="compositionally biased region" description="Basic and acidic residues" evidence="1">
    <location>
        <begin position="36"/>
        <end position="48"/>
    </location>
</feature>